<keyword evidence="1" id="KW-0812">Transmembrane</keyword>
<feature type="transmembrane region" description="Helical" evidence="1">
    <location>
        <begin position="170"/>
        <end position="189"/>
    </location>
</feature>
<gene>
    <name evidence="2" type="ORF">Metal_1493</name>
</gene>
<keyword evidence="3" id="KW-1185">Reference proteome</keyword>
<organism evidence="2 3">
    <name type="scientific">Methylomicrobium album BG8</name>
    <dbReference type="NCBI Taxonomy" id="686340"/>
    <lineage>
        <taxon>Bacteria</taxon>
        <taxon>Pseudomonadati</taxon>
        <taxon>Pseudomonadota</taxon>
        <taxon>Gammaproteobacteria</taxon>
        <taxon>Methylococcales</taxon>
        <taxon>Methylococcaceae</taxon>
        <taxon>Methylomicrobium</taxon>
    </lineage>
</organism>
<dbReference type="HOGENOM" id="CLU_522534_0_0_6"/>
<feature type="transmembrane region" description="Helical" evidence="1">
    <location>
        <begin position="7"/>
        <end position="26"/>
    </location>
</feature>
<proteinExistence type="predicted"/>
<protein>
    <recommendedName>
        <fullName evidence="4">Nucleoside 2-deoxyribosyltransferase</fullName>
    </recommendedName>
</protein>
<sequence length="521" mass="57666">MRERTTLWLGGLTALYLLWLTFWVVLGDQSFGLNFYNWDQASAAVAAALAAFLTARKTARPYTFFLVFHGLSLIMMSVSWITFDPADVHRSFHFSGDLPSYSNISYGGFVFFGVCAWGYLVLEQWRSYPPTALTQGVFALLFAGLFLILANFYYPQYLPLLGEAAGRLDAVVSGFEFLILVSGLIAVLLKQSPAVSMTLVATALLLASDLAYSDNDVPYGIEAVWMFGQLLMLAALTQFSGTPQKTESGQEPGKGRSGLSALLILLSLGGLLLAVAVGFLPIHRVWKSFYGVLFVVALVVIEVWLTDRFDETVRYLKSHTKHLLRNRLTGEEWRTADTRISAALQSTGLGAYLDFLDASARRLKKDVIFLGPEKLFPASVTDNDGSRTRTCFLVMPFSYAWSSDVHKLLADACKALSVQAVRGDDVFTPTDILVDIWRSLNMADFVIADITGRNPNVLYELGIAHTLAKPVLIISRNAGDIPIDLSTRRVILYGQNEENWQADLELKVTQAISEIVRVYGL</sequence>
<evidence type="ECO:0008006" key="4">
    <source>
        <dbReference type="Google" id="ProtNLM"/>
    </source>
</evidence>
<feature type="transmembrane region" description="Helical" evidence="1">
    <location>
        <begin position="134"/>
        <end position="154"/>
    </location>
</feature>
<dbReference type="STRING" id="686340.Metal_1493"/>
<keyword evidence="1" id="KW-1133">Transmembrane helix</keyword>
<evidence type="ECO:0000313" key="3">
    <source>
        <dbReference type="Proteomes" id="UP000005090"/>
    </source>
</evidence>
<feature type="transmembrane region" description="Helical" evidence="1">
    <location>
        <begin position="219"/>
        <end position="239"/>
    </location>
</feature>
<reference evidence="2 3" key="1">
    <citation type="journal article" date="2013" name="Genome Announc.">
        <title>Genome Sequence of the Obligate Gammaproteobacterial Methanotroph Methylomicrobium album Strain BG8.</title>
        <authorList>
            <person name="Kits K.D."/>
            <person name="Kalyuzhnaya M.G."/>
            <person name="Klotz M.G."/>
            <person name="Jetten M.S."/>
            <person name="Op den Camp H.J."/>
            <person name="Vuilleumier S."/>
            <person name="Bringel F."/>
            <person name="Dispirito A.A."/>
            <person name="Murrell J.C."/>
            <person name="Bruce D."/>
            <person name="Cheng J.F."/>
            <person name="Copeland A."/>
            <person name="Goodwin L."/>
            <person name="Hauser L."/>
            <person name="Lajus A."/>
            <person name="Land M.L."/>
            <person name="Lapidus A."/>
            <person name="Lucas S."/>
            <person name="Medigue C."/>
            <person name="Pitluck S."/>
            <person name="Woyke T."/>
            <person name="Zeytun A."/>
            <person name="Stein L.Y."/>
        </authorList>
    </citation>
    <scope>NUCLEOTIDE SEQUENCE [LARGE SCALE GENOMIC DNA]</scope>
    <source>
        <strain evidence="2 3">BG8</strain>
    </source>
</reference>
<dbReference type="AlphaFoldDB" id="H8GKV6"/>
<keyword evidence="1" id="KW-0472">Membrane</keyword>
<dbReference type="eggNOG" id="COG2110">
    <property type="taxonomic scope" value="Bacteria"/>
</dbReference>
<evidence type="ECO:0000313" key="2">
    <source>
        <dbReference type="EMBL" id="EIC29278.1"/>
    </source>
</evidence>
<dbReference type="Gene3D" id="3.40.50.450">
    <property type="match status" value="1"/>
</dbReference>
<name>H8GKV6_METAL</name>
<feature type="transmembrane region" description="Helical" evidence="1">
    <location>
        <begin position="103"/>
        <end position="122"/>
    </location>
</feature>
<feature type="transmembrane region" description="Helical" evidence="1">
    <location>
        <begin position="259"/>
        <end position="282"/>
    </location>
</feature>
<dbReference type="RefSeq" id="WP_005371010.1">
    <property type="nucleotide sequence ID" value="NZ_CM001475.1"/>
</dbReference>
<evidence type="ECO:0000256" key="1">
    <source>
        <dbReference type="SAM" id="Phobius"/>
    </source>
</evidence>
<feature type="transmembrane region" description="Helical" evidence="1">
    <location>
        <begin position="288"/>
        <end position="305"/>
    </location>
</feature>
<dbReference type="Proteomes" id="UP000005090">
    <property type="component" value="Chromosome"/>
</dbReference>
<dbReference type="SUPFAM" id="SSF52309">
    <property type="entry name" value="N-(deoxy)ribosyltransferase-like"/>
    <property type="match status" value="1"/>
</dbReference>
<feature type="transmembrane region" description="Helical" evidence="1">
    <location>
        <begin position="38"/>
        <end position="55"/>
    </location>
</feature>
<feature type="transmembrane region" description="Helical" evidence="1">
    <location>
        <begin position="62"/>
        <end position="83"/>
    </location>
</feature>
<accession>H8GKV6</accession>
<dbReference type="EMBL" id="CM001475">
    <property type="protein sequence ID" value="EIC29278.1"/>
    <property type="molecule type" value="Genomic_DNA"/>
</dbReference>